<sequence>MAEHVDNASKIQKVINDDLFPNVQHVSDVKQVLEFMEKVAAPLSEDQLRALLFLESLGNNERLHGKTNPYKSYIDKLTGQYKKFVARTDIFLMTIEELIPKPPKPIIMADGRAVSPQKGK</sequence>
<gene>
    <name evidence="1" type="ORF">G9U52_38395</name>
</gene>
<dbReference type="EMBL" id="JAAOIW010000043">
    <property type="protein sequence ID" value="NHN35560.1"/>
    <property type="molecule type" value="Genomic_DNA"/>
</dbReference>
<dbReference type="RefSeq" id="WP_166158647.1">
    <property type="nucleotide sequence ID" value="NZ_JAAOIW010000043.1"/>
</dbReference>
<evidence type="ECO:0000313" key="1">
    <source>
        <dbReference type="EMBL" id="NHN35560.1"/>
    </source>
</evidence>
<evidence type="ECO:0000313" key="2">
    <source>
        <dbReference type="Proteomes" id="UP001165962"/>
    </source>
</evidence>
<name>A0ABX0JJ84_9BACL</name>
<accession>A0ABX0JJ84</accession>
<organism evidence="1 2">
    <name type="scientific">Paenibacillus agricola</name>
    <dbReference type="NCBI Taxonomy" id="2716264"/>
    <lineage>
        <taxon>Bacteria</taxon>
        <taxon>Bacillati</taxon>
        <taxon>Bacillota</taxon>
        <taxon>Bacilli</taxon>
        <taxon>Bacillales</taxon>
        <taxon>Paenibacillaceae</taxon>
        <taxon>Paenibacillus</taxon>
    </lineage>
</organism>
<dbReference type="Proteomes" id="UP001165962">
    <property type="component" value="Unassembled WGS sequence"/>
</dbReference>
<proteinExistence type="predicted"/>
<keyword evidence="2" id="KW-1185">Reference proteome</keyword>
<protein>
    <submittedName>
        <fullName evidence="1">Uncharacterized protein</fullName>
    </submittedName>
</protein>
<comment type="caution">
    <text evidence="1">The sequence shown here is derived from an EMBL/GenBank/DDBJ whole genome shotgun (WGS) entry which is preliminary data.</text>
</comment>
<reference evidence="1" key="1">
    <citation type="submission" date="2020-03" db="EMBL/GenBank/DDBJ databases">
        <title>Draft sequencing of Paenibacilllus sp. S3N08.</title>
        <authorList>
            <person name="Kim D.-U."/>
        </authorList>
    </citation>
    <scope>NUCLEOTIDE SEQUENCE</scope>
    <source>
        <strain evidence="1">S3N08</strain>
    </source>
</reference>